<evidence type="ECO:0000259" key="5">
    <source>
        <dbReference type="PROSITE" id="PS50190"/>
    </source>
</evidence>
<keyword evidence="3" id="KW-0653">Protein transport</keyword>
<dbReference type="Pfam" id="PF16213">
    <property type="entry name" value="DCB"/>
    <property type="match status" value="1"/>
</dbReference>
<dbReference type="GO" id="GO:0032012">
    <property type="term" value="P:regulation of ARF protein signal transduction"/>
    <property type="evidence" value="ECO:0007669"/>
    <property type="project" value="InterPro"/>
</dbReference>
<dbReference type="InterPro" id="IPR023394">
    <property type="entry name" value="Sec7_C_sf"/>
</dbReference>
<evidence type="ECO:0000313" key="7">
    <source>
        <dbReference type="Proteomes" id="UP000054498"/>
    </source>
</evidence>
<evidence type="ECO:0000256" key="2">
    <source>
        <dbReference type="ARBA" id="ARBA00022448"/>
    </source>
</evidence>
<dbReference type="InterPro" id="IPR035999">
    <property type="entry name" value="Sec7_dom_sf"/>
</dbReference>
<dbReference type="STRING" id="145388.A0A0D2KA73"/>
<evidence type="ECO:0000256" key="4">
    <source>
        <dbReference type="SAM" id="MobiDB-lite"/>
    </source>
</evidence>
<dbReference type="Proteomes" id="UP000054498">
    <property type="component" value="Unassembled WGS sequence"/>
</dbReference>
<reference evidence="6 7" key="1">
    <citation type="journal article" date="2013" name="BMC Genomics">
        <title>Reconstruction of the lipid metabolism for the microalga Monoraphidium neglectum from its genome sequence reveals characteristics suitable for biofuel production.</title>
        <authorList>
            <person name="Bogen C."/>
            <person name="Al-Dilaimi A."/>
            <person name="Albersmeier A."/>
            <person name="Wichmann J."/>
            <person name="Grundmann M."/>
            <person name="Rupp O."/>
            <person name="Lauersen K.J."/>
            <person name="Blifernez-Klassen O."/>
            <person name="Kalinowski J."/>
            <person name="Goesmann A."/>
            <person name="Mussgnug J.H."/>
            <person name="Kruse O."/>
        </authorList>
    </citation>
    <scope>NUCLEOTIDE SEQUENCE [LARGE SCALE GENOMIC DNA]</scope>
    <source>
        <strain evidence="6 7">SAG 48.87</strain>
    </source>
</reference>
<dbReference type="OrthoDB" id="430364at2759"/>
<keyword evidence="7" id="KW-1185">Reference proteome</keyword>
<feature type="compositionally biased region" description="Basic and acidic residues" evidence="4">
    <location>
        <begin position="115"/>
        <end position="130"/>
    </location>
</feature>
<feature type="compositionally biased region" description="Low complexity" evidence="4">
    <location>
        <begin position="703"/>
        <end position="722"/>
    </location>
</feature>
<dbReference type="PANTHER" id="PTHR10663:SF375">
    <property type="entry name" value="LD29171P"/>
    <property type="match status" value="1"/>
</dbReference>
<evidence type="ECO:0000256" key="3">
    <source>
        <dbReference type="ARBA" id="ARBA00022927"/>
    </source>
</evidence>
<accession>A0A0D2KA73</accession>
<dbReference type="RefSeq" id="XP_013906177.1">
    <property type="nucleotide sequence ID" value="XM_014050723.1"/>
</dbReference>
<feature type="region of interest" description="Disordered" evidence="4">
    <location>
        <begin position="115"/>
        <end position="143"/>
    </location>
</feature>
<dbReference type="FunFam" id="1.10.220.20:FF:000002">
    <property type="entry name" value="Brefeldin A-inhibited guanine nucleotide-exchange protein 1"/>
    <property type="match status" value="1"/>
</dbReference>
<feature type="region of interest" description="Disordered" evidence="4">
    <location>
        <begin position="664"/>
        <end position="726"/>
    </location>
</feature>
<dbReference type="PROSITE" id="PS50190">
    <property type="entry name" value="SEC7"/>
    <property type="match status" value="1"/>
</dbReference>
<feature type="region of interest" description="Disordered" evidence="4">
    <location>
        <begin position="316"/>
        <end position="425"/>
    </location>
</feature>
<comment type="subcellular location">
    <subcellularLocation>
        <location evidence="1">Cytoplasm</location>
        <location evidence="1">Cytosol</location>
    </subcellularLocation>
</comment>
<dbReference type="Pfam" id="PF12783">
    <property type="entry name" value="Sec7-like_HUS"/>
    <property type="match status" value="1"/>
</dbReference>
<proteinExistence type="predicted"/>
<protein>
    <submittedName>
        <fullName evidence="6">Brefeldin A-inhibited guanine nucleotide-exchange protein 2</fullName>
    </submittedName>
</protein>
<dbReference type="Gene3D" id="1.10.1000.11">
    <property type="entry name" value="Arf Nucleotide-binding Site Opener,domain 2"/>
    <property type="match status" value="1"/>
</dbReference>
<dbReference type="SUPFAM" id="SSF48425">
    <property type="entry name" value="Sec7 domain"/>
    <property type="match status" value="1"/>
</dbReference>
<feature type="compositionally biased region" description="Low complexity" evidence="4">
    <location>
        <begin position="397"/>
        <end position="408"/>
    </location>
</feature>
<dbReference type="PANTHER" id="PTHR10663">
    <property type="entry name" value="GUANYL-NUCLEOTIDE EXCHANGE FACTOR"/>
    <property type="match status" value="1"/>
</dbReference>
<dbReference type="KEGG" id="mng:MNEG_0805"/>
<sequence length="851" mass="88020">MAQQGTLLPATAGAARPAAAELIGTSLARLVKLCGRDKKLAPVAAAAKELQDHLNEVLGPGAGAISDAAALAVLRVLRLAITAGKPPLVEVSLDLMHKLIALRFLQGAAHSVAAERDGGEGKGEKGRAEEAEGAAGGRGGAGSVSDVLAQTPQAVAVELICRCDEIPDEGVEVLVLRGLLTATTSTTFSLHGQALLLAVRTCYNIHLMSRSEVNQTTAKASLTQMLNVVFQRMEADSMMVQVKPIAVADMLSLAKGGMAAPQDASGVTPAVQNFLNSVISMTGCARLMLELASRGTYPSWRQYGGPTAQQQADALRSSVAAQFTEQQGEGGAPGGPSAATPSQPPGPPPQLAPPSPPPPTAAADEGGAAAAAAGPAGASSASSEASEEDDRERFKLAAAPARAAASDAQGKAEGGGGTAQGHSSHHSAGLLLKDAFLVFRALCKLSIRTSDSATVLDPTAARGKLLALELLKVLLENSGPTFRGSEKFTAAIRQYLCLSLLKNSASSIPAALQLSASIFLSLLLRFRAALKAEVGVFFPMILLKCLEPPTPGSAAAPAASAPGGPAINSYSYKVVVLRCLREVCCEGQLLVDLFVNYDCDLNSSNIFERLINGLVKMAQAPLTQGADHTAVQQEQWLRQEALQCLSSAAEGLLTWYNAATQGQLGHDDAGSDDDEAAASQSGAPPRPPRVATPTAAPDRDGAADALSAGGTAAGAAGMPAAGPVSGDALSRKRALKEKWHEGVALFNKKPKKGIALLQSEGMLGPSPEDIAAFLAKTEGLDKTTIGDYLGEREDMALKVMHAYVDAMDFSALEFDTAIRTFLQGFRLPGEAQKIDRLMEKFAARYISCNPG</sequence>
<dbReference type="GO" id="GO:0005829">
    <property type="term" value="C:cytosol"/>
    <property type="evidence" value="ECO:0007669"/>
    <property type="project" value="UniProtKB-SubCell"/>
</dbReference>
<keyword evidence="2" id="KW-0813">Transport</keyword>
<evidence type="ECO:0000313" key="6">
    <source>
        <dbReference type="EMBL" id="KIZ07158.1"/>
    </source>
</evidence>
<dbReference type="InterPro" id="IPR000904">
    <property type="entry name" value="Sec7_dom"/>
</dbReference>
<dbReference type="AlphaFoldDB" id="A0A0D2KA73"/>
<gene>
    <name evidence="6" type="ORF">MNEG_0805</name>
</gene>
<dbReference type="Gene3D" id="1.10.220.20">
    <property type="match status" value="1"/>
</dbReference>
<feature type="compositionally biased region" description="Low complexity" evidence="4">
    <location>
        <begin position="361"/>
        <end position="384"/>
    </location>
</feature>
<dbReference type="InterPro" id="IPR032629">
    <property type="entry name" value="DCB_dom"/>
</dbReference>
<dbReference type="EMBL" id="KK100289">
    <property type="protein sequence ID" value="KIZ07158.1"/>
    <property type="molecule type" value="Genomic_DNA"/>
</dbReference>
<dbReference type="Pfam" id="PF01369">
    <property type="entry name" value="Sec7"/>
    <property type="match status" value="1"/>
</dbReference>
<evidence type="ECO:0000256" key="1">
    <source>
        <dbReference type="ARBA" id="ARBA00004514"/>
    </source>
</evidence>
<dbReference type="GeneID" id="25726923"/>
<feature type="compositionally biased region" description="Pro residues" evidence="4">
    <location>
        <begin position="342"/>
        <end position="360"/>
    </location>
</feature>
<name>A0A0D2KA73_9CHLO</name>
<dbReference type="InterPro" id="IPR032691">
    <property type="entry name" value="Mon2/Sec7/BIG1-like_HUS"/>
</dbReference>
<dbReference type="GO" id="GO:0005802">
    <property type="term" value="C:trans-Golgi network"/>
    <property type="evidence" value="ECO:0007669"/>
    <property type="project" value="TreeGrafter"/>
</dbReference>
<dbReference type="SMART" id="SM00222">
    <property type="entry name" value="Sec7"/>
    <property type="match status" value="1"/>
</dbReference>
<organism evidence="6 7">
    <name type="scientific">Monoraphidium neglectum</name>
    <dbReference type="NCBI Taxonomy" id="145388"/>
    <lineage>
        <taxon>Eukaryota</taxon>
        <taxon>Viridiplantae</taxon>
        <taxon>Chlorophyta</taxon>
        <taxon>core chlorophytes</taxon>
        <taxon>Chlorophyceae</taxon>
        <taxon>CS clade</taxon>
        <taxon>Sphaeropleales</taxon>
        <taxon>Selenastraceae</taxon>
        <taxon>Monoraphidium</taxon>
    </lineage>
</organism>
<feature type="non-terminal residue" evidence="6">
    <location>
        <position position="851"/>
    </location>
</feature>
<dbReference type="GO" id="GO:0015031">
    <property type="term" value="P:protein transport"/>
    <property type="evidence" value="ECO:0007669"/>
    <property type="project" value="UniProtKB-KW"/>
</dbReference>
<feature type="domain" description="SEC7" evidence="5">
    <location>
        <begin position="728"/>
        <end position="851"/>
    </location>
</feature>
<dbReference type="GO" id="GO:0005085">
    <property type="term" value="F:guanyl-nucleotide exchange factor activity"/>
    <property type="evidence" value="ECO:0007669"/>
    <property type="project" value="InterPro"/>
</dbReference>
<dbReference type="CDD" id="cd00171">
    <property type="entry name" value="Sec7"/>
    <property type="match status" value="1"/>
</dbReference>